<dbReference type="PANTHER" id="PTHR34039:SF1">
    <property type="entry name" value="UPF0102 PROTEIN YRAN"/>
    <property type="match status" value="1"/>
</dbReference>
<evidence type="ECO:0000313" key="4">
    <source>
        <dbReference type="Proteomes" id="UP001301653"/>
    </source>
</evidence>
<dbReference type="Gene3D" id="3.40.1350.10">
    <property type="match status" value="1"/>
</dbReference>
<protein>
    <recommendedName>
        <fullName evidence="2">UPF0102 protein VA603_05375</fullName>
    </recommendedName>
</protein>
<dbReference type="EMBL" id="JAYFUH010000064">
    <property type="protein sequence ID" value="MEA5666965.1"/>
    <property type="molecule type" value="Genomic_DNA"/>
</dbReference>
<dbReference type="HAMAP" id="MF_00048">
    <property type="entry name" value="UPF0102"/>
    <property type="match status" value="1"/>
</dbReference>
<accession>A0ABU5V364</accession>
<evidence type="ECO:0000256" key="1">
    <source>
        <dbReference type="ARBA" id="ARBA00006738"/>
    </source>
</evidence>
<comment type="caution">
    <text evidence="3">The sequence shown here is derived from an EMBL/GenBank/DDBJ whole genome shotgun (WGS) entry which is preliminary data.</text>
</comment>
<dbReference type="NCBIfam" id="NF009150">
    <property type="entry name" value="PRK12497.1-3"/>
    <property type="match status" value="1"/>
</dbReference>
<keyword evidence="4" id="KW-1185">Reference proteome</keyword>
<dbReference type="PANTHER" id="PTHR34039">
    <property type="entry name" value="UPF0102 PROTEIN YRAN"/>
    <property type="match status" value="1"/>
</dbReference>
<organism evidence="3 4">
    <name type="scientific">Stenotrophomonas capsici</name>
    <dbReference type="NCBI Taxonomy" id="3110230"/>
    <lineage>
        <taxon>Bacteria</taxon>
        <taxon>Pseudomonadati</taxon>
        <taxon>Pseudomonadota</taxon>
        <taxon>Gammaproteobacteria</taxon>
        <taxon>Lysobacterales</taxon>
        <taxon>Lysobacteraceae</taxon>
        <taxon>Stenotrophomonas</taxon>
    </lineage>
</organism>
<dbReference type="InterPro" id="IPR003509">
    <property type="entry name" value="UPF0102_YraN-like"/>
</dbReference>
<evidence type="ECO:0000313" key="3">
    <source>
        <dbReference type="EMBL" id="MEA5666965.1"/>
    </source>
</evidence>
<dbReference type="InterPro" id="IPR011856">
    <property type="entry name" value="tRNA_endonuc-like_dom_sf"/>
</dbReference>
<gene>
    <name evidence="3" type="ORF">VA603_05375</name>
</gene>
<sequence length="125" mass="13846">MAADQARRGATVEAAARTHLEQAGLRWLASNVRYRGGELDLVMREAGREGALVFVEVRYRRSSAFGGGAASVDAGKRRRLLHAAQLYLSQHDALARLPCRFDVVEASGEPPRLHWIRDAFRADDC</sequence>
<dbReference type="RefSeq" id="WP_323438178.1">
    <property type="nucleotide sequence ID" value="NZ_JAYFUH010000064.1"/>
</dbReference>
<proteinExistence type="inferred from homology"/>
<dbReference type="InterPro" id="IPR011335">
    <property type="entry name" value="Restrct_endonuc-II-like"/>
</dbReference>
<dbReference type="NCBIfam" id="TIGR00252">
    <property type="entry name" value="YraN family protein"/>
    <property type="match status" value="1"/>
</dbReference>
<evidence type="ECO:0000256" key="2">
    <source>
        <dbReference type="HAMAP-Rule" id="MF_00048"/>
    </source>
</evidence>
<reference evidence="3 4" key="1">
    <citation type="submission" date="2023-12" db="EMBL/GenBank/DDBJ databases">
        <title>Stenotrophomonas guangdongensis sp. nov., isolated from wilted pepper plants (Capsicum annuum).</title>
        <authorList>
            <person name="Qiu M."/>
            <person name="Li Y."/>
            <person name="Liu Q."/>
            <person name="Zhang X."/>
            <person name="Huang Y."/>
            <person name="Guo R."/>
            <person name="Hu M."/>
            <person name="Zhou J."/>
            <person name="Zhou X."/>
        </authorList>
    </citation>
    <scope>NUCLEOTIDE SEQUENCE [LARGE SCALE GENOMIC DNA]</scope>
    <source>
        <strain evidence="3 4">MH1</strain>
    </source>
</reference>
<dbReference type="SUPFAM" id="SSF52980">
    <property type="entry name" value="Restriction endonuclease-like"/>
    <property type="match status" value="1"/>
</dbReference>
<name>A0ABU5V364_9GAMM</name>
<dbReference type="Pfam" id="PF02021">
    <property type="entry name" value="UPF0102"/>
    <property type="match status" value="1"/>
</dbReference>
<comment type="similarity">
    <text evidence="1 2">Belongs to the UPF0102 family.</text>
</comment>
<dbReference type="Proteomes" id="UP001301653">
    <property type="component" value="Unassembled WGS sequence"/>
</dbReference>